<name>A0A7W5HM03_9GAMM</name>
<evidence type="ECO:0000313" key="2">
    <source>
        <dbReference type="Proteomes" id="UP000518892"/>
    </source>
</evidence>
<protein>
    <submittedName>
        <fullName evidence="1">Uncharacterized protein</fullName>
    </submittedName>
</protein>
<reference evidence="1 2" key="1">
    <citation type="submission" date="2020-08" db="EMBL/GenBank/DDBJ databases">
        <title>Genomic Encyclopedia of Type Strains, Phase III (KMG-III): the genomes of soil and plant-associated and newly described type strains.</title>
        <authorList>
            <person name="Whitman W."/>
        </authorList>
    </citation>
    <scope>NUCLEOTIDE SEQUENCE [LARGE SCALE GENOMIC DNA]</scope>
    <source>
        <strain evidence="1 2">CECT 7744</strain>
    </source>
</reference>
<proteinExistence type="predicted"/>
<sequence length="98" mass="11293">MSIESVPIIRNPYNPLAPAARRPRYACPEHGPLGSNEYDLDHRCTHCGRPILAIRKLRERHDSLALPRHDLERILDECRCAHTANALRELMEAHDEHL</sequence>
<dbReference type="RefSeq" id="WP_183384209.1">
    <property type="nucleotide sequence ID" value="NZ_JACHXR010000007.1"/>
</dbReference>
<dbReference type="Proteomes" id="UP000518892">
    <property type="component" value="Unassembled WGS sequence"/>
</dbReference>
<keyword evidence="2" id="KW-1185">Reference proteome</keyword>
<evidence type="ECO:0000313" key="1">
    <source>
        <dbReference type="EMBL" id="MBB3231733.1"/>
    </source>
</evidence>
<organism evidence="1 2">
    <name type="scientific">Halomonas stenophila</name>
    <dbReference type="NCBI Taxonomy" id="795312"/>
    <lineage>
        <taxon>Bacteria</taxon>
        <taxon>Pseudomonadati</taxon>
        <taxon>Pseudomonadota</taxon>
        <taxon>Gammaproteobacteria</taxon>
        <taxon>Oceanospirillales</taxon>
        <taxon>Halomonadaceae</taxon>
        <taxon>Halomonas</taxon>
    </lineage>
</organism>
<comment type="caution">
    <text evidence="1">The sequence shown here is derived from an EMBL/GenBank/DDBJ whole genome shotgun (WGS) entry which is preliminary data.</text>
</comment>
<dbReference type="EMBL" id="JACHXR010000007">
    <property type="protein sequence ID" value="MBB3231733.1"/>
    <property type="molecule type" value="Genomic_DNA"/>
</dbReference>
<dbReference type="AlphaFoldDB" id="A0A7W5HM03"/>
<accession>A0A7W5HM03</accession>
<gene>
    <name evidence="1" type="ORF">FHR97_002592</name>
</gene>